<protein>
    <recommendedName>
        <fullName evidence="7">Cytochrome b5 heme-binding domain-containing protein</fullName>
    </recommendedName>
</protein>
<dbReference type="GO" id="GO:0046872">
    <property type="term" value="F:metal ion binding"/>
    <property type="evidence" value="ECO:0007669"/>
    <property type="project" value="UniProtKB-UniRule"/>
</dbReference>
<dbReference type="AlphaFoldDB" id="A0A2T3AAJ2"/>
<feature type="compositionally biased region" description="Polar residues" evidence="5">
    <location>
        <begin position="67"/>
        <end position="76"/>
    </location>
</feature>
<evidence type="ECO:0000256" key="4">
    <source>
        <dbReference type="RuleBase" id="RU362121"/>
    </source>
</evidence>
<evidence type="ECO:0000256" key="3">
    <source>
        <dbReference type="ARBA" id="ARBA00023004"/>
    </source>
</evidence>
<dbReference type="InParanoid" id="A0A2T3AAJ2"/>
<dbReference type="Proteomes" id="UP000241462">
    <property type="component" value="Unassembled WGS sequence"/>
</dbReference>
<feature type="signal peptide" evidence="6">
    <location>
        <begin position="1"/>
        <end position="17"/>
    </location>
</feature>
<feature type="compositionally biased region" description="Polar residues" evidence="5">
    <location>
        <begin position="140"/>
        <end position="151"/>
    </location>
</feature>
<dbReference type="SUPFAM" id="SSF55856">
    <property type="entry name" value="Cytochrome b5-like heme/steroid binding domain"/>
    <property type="match status" value="1"/>
</dbReference>
<keyword evidence="3 4" id="KW-0408">Iron</keyword>
<dbReference type="OrthoDB" id="432299at2759"/>
<keyword evidence="6" id="KW-0732">Signal</keyword>
<dbReference type="InterPro" id="IPR018506">
    <property type="entry name" value="Cyt_B5_heme-BS"/>
</dbReference>
<evidence type="ECO:0000256" key="2">
    <source>
        <dbReference type="ARBA" id="ARBA00022723"/>
    </source>
</evidence>
<dbReference type="FunFam" id="3.10.120.10:FF:000001">
    <property type="entry name" value="Cytochrome b5 reductase 4"/>
    <property type="match status" value="1"/>
</dbReference>
<feature type="compositionally biased region" description="Pro residues" evidence="5">
    <location>
        <begin position="78"/>
        <end position="91"/>
    </location>
</feature>
<dbReference type="Gene3D" id="3.10.120.10">
    <property type="entry name" value="Cytochrome b5-like heme/steroid binding domain"/>
    <property type="match status" value="1"/>
</dbReference>
<dbReference type="InterPro" id="IPR051872">
    <property type="entry name" value="Cytochrome_b5/Flavoprotein_Rdt"/>
</dbReference>
<name>A0A2T3AAJ2_9PEZI</name>
<evidence type="ECO:0000256" key="1">
    <source>
        <dbReference type="ARBA" id="ARBA00022617"/>
    </source>
</evidence>
<keyword evidence="9" id="KW-1185">Reference proteome</keyword>
<evidence type="ECO:0000256" key="5">
    <source>
        <dbReference type="SAM" id="MobiDB-lite"/>
    </source>
</evidence>
<proteinExistence type="inferred from homology"/>
<sequence>MALIGLSLLFASFLVVCLRPPAWLPAFLAGLRQKTLGSPTIRPSDGDDSDVVPILITSDPPALPQSIEPSNSTKATSMPPPPRMNLVPEPPAILSTPAFGSMPPPPIPLNKRSSKPSGIPQPASSTSSSSTAALPRRLPTLNNTLSSTPTRARNLPIPQRGAPPPRPSSSSLGANLLPPPTATTIPKKPSRQVTLEPGHSPLDWARLAQSPTSDLRNLPPNTPYMRVTPSMLKQQNGRKGRDAWTAYGGKVYNVTPYVPFHPGGKGELLRGAGKDGTRLFAEVHPWVNYETMLQSCLIGLLVEE</sequence>
<dbReference type="STRING" id="2025994.A0A2T3AAJ2"/>
<feature type="non-terminal residue" evidence="8">
    <location>
        <position position="304"/>
    </location>
</feature>
<evidence type="ECO:0000256" key="6">
    <source>
        <dbReference type="SAM" id="SignalP"/>
    </source>
</evidence>
<dbReference type="PANTHER" id="PTHR46237:SF1">
    <property type="entry name" value="CYTOCHROME B5 REDUCTASE 4"/>
    <property type="match status" value="1"/>
</dbReference>
<dbReference type="EMBL" id="KZ678424">
    <property type="protein sequence ID" value="PSR88768.1"/>
    <property type="molecule type" value="Genomic_DNA"/>
</dbReference>
<dbReference type="GO" id="GO:0004128">
    <property type="term" value="F:cytochrome-b5 reductase activity, acting on NAD(P)H"/>
    <property type="evidence" value="ECO:0007669"/>
    <property type="project" value="TreeGrafter"/>
</dbReference>
<evidence type="ECO:0000313" key="8">
    <source>
        <dbReference type="EMBL" id="PSR88768.1"/>
    </source>
</evidence>
<keyword evidence="2 4" id="KW-0479">Metal-binding</keyword>
<keyword evidence="1 4" id="KW-0349">Heme</keyword>
<dbReference type="GO" id="GO:0005737">
    <property type="term" value="C:cytoplasm"/>
    <property type="evidence" value="ECO:0007669"/>
    <property type="project" value="TreeGrafter"/>
</dbReference>
<accession>A0A2T3AAJ2</accession>
<evidence type="ECO:0000259" key="7">
    <source>
        <dbReference type="PROSITE" id="PS50255"/>
    </source>
</evidence>
<evidence type="ECO:0000313" key="9">
    <source>
        <dbReference type="Proteomes" id="UP000241462"/>
    </source>
</evidence>
<feature type="region of interest" description="Disordered" evidence="5">
    <location>
        <begin position="37"/>
        <end position="193"/>
    </location>
</feature>
<dbReference type="PROSITE" id="PS50255">
    <property type="entry name" value="CYTOCHROME_B5_2"/>
    <property type="match status" value="1"/>
</dbReference>
<dbReference type="InterPro" id="IPR036400">
    <property type="entry name" value="Cyt_B5-like_heme/steroid_sf"/>
</dbReference>
<organism evidence="8 9">
    <name type="scientific">Coniella lustricola</name>
    <dbReference type="NCBI Taxonomy" id="2025994"/>
    <lineage>
        <taxon>Eukaryota</taxon>
        <taxon>Fungi</taxon>
        <taxon>Dikarya</taxon>
        <taxon>Ascomycota</taxon>
        <taxon>Pezizomycotina</taxon>
        <taxon>Sordariomycetes</taxon>
        <taxon>Sordariomycetidae</taxon>
        <taxon>Diaporthales</taxon>
        <taxon>Schizoparmaceae</taxon>
        <taxon>Coniella</taxon>
    </lineage>
</organism>
<feature type="chain" id="PRO_5015549176" description="Cytochrome b5 heme-binding domain-containing protein" evidence="6">
    <location>
        <begin position="18"/>
        <end position="304"/>
    </location>
</feature>
<dbReference type="PROSITE" id="PS00191">
    <property type="entry name" value="CYTOCHROME_B5_1"/>
    <property type="match status" value="1"/>
</dbReference>
<dbReference type="PANTHER" id="PTHR46237">
    <property type="entry name" value="CYTOCHROME B5 REDUCTASE 4 FAMILY MEMBER"/>
    <property type="match status" value="1"/>
</dbReference>
<dbReference type="Pfam" id="PF00173">
    <property type="entry name" value="Cyt-b5"/>
    <property type="match status" value="1"/>
</dbReference>
<dbReference type="SMART" id="SM01117">
    <property type="entry name" value="Cyt-b5"/>
    <property type="match status" value="1"/>
</dbReference>
<comment type="similarity">
    <text evidence="4">Belongs to the cytochrome b5 family.</text>
</comment>
<feature type="compositionally biased region" description="Low complexity" evidence="5">
    <location>
        <begin position="123"/>
        <end position="133"/>
    </location>
</feature>
<reference evidence="8 9" key="1">
    <citation type="journal article" date="2018" name="Mycol. Prog.">
        <title>Coniella lustricola, a new species from submerged detritus.</title>
        <authorList>
            <person name="Raudabaugh D.B."/>
            <person name="Iturriaga T."/>
            <person name="Carver A."/>
            <person name="Mondo S."/>
            <person name="Pangilinan J."/>
            <person name="Lipzen A."/>
            <person name="He G."/>
            <person name="Amirebrahimi M."/>
            <person name="Grigoriev I.V."/>
            <person name="Miller A.N."/>
        </authorList>
    </citation>
    <scope>NUCLEOTIDE SEQUENCE [LARGE SCALE GENOMIC DNA]</scope>
    <source>
        <strain evidence="8 9">B22-T-1</strain>
    </source>
</reference>
<feature type="domain" description="Cytochrome b5 heme-binding" evidence="7">
    <location>
        <begin position="224"/>
        <end position="302"/>
    </location>
</feature>
<dbReference type="GO" id="GO:0020037">
    <property type="term" value="F:heme binding"/>
    <property type="evidence" value="ECO:0007669"/>
    <property type="project" value="UniProtKB-UniRule"/>
</dbReference>
<gene>
    <name evidence="8" type="ORF">BD289DRAFT_346406</name>
</gene>
<dbReference type="InterPro" id="IPR001199">
    <property type="entry name" value="Cyt_B5-like_heme/steroid-bd"/>
</dbReference>